<dbReference type="KEGG" id="mai:MICA_33"/>
<dbReference type="STRING" id="856793.MICA_33"/>
<dbReference type="Proteomes" id="UP000009286">
    <property type="component" value="Chromosome"/>
</dbReference>
<sequence>MQIKEKGAGFSAPFLFARTFGGCAGRVGKALDSFCTDWYIYI</sequence>
<name>G2KLE5_MICAA</name>
<dbReference type="HOGENOM" id="CLU_3254005_0_0_5"/>
<reference evidence="1 2" key="1">
    <citation type="journal article" date="2011" name="BMC Genomics">
        <title>Genomic insights into an obligate epibiotic bacterial predator: Micavibrio aeruginosavorus ARL-13.</title>
        <authorList>
            <person name="Wang Z."/>
            <person name="Kadouri D."/>
            <person name="Wu M."/>
        </authorList>
    </citation>
    <scope>NUCLEOTIDE SEQUENCE [LARGE SCALE GENOMIC DNA]</scope>
    <source>
        <strain evidence="1 2">ARL-13</strain>
    </source>
</reference>
<evidence type="ECO:0000313" key="1">
    <source>
        <dbReference type="EMBL" id="AEP08381.1"/>
    </source>
</evidence>
<proteinExistence type="predicted"/>
<accession>G2KLE5</accession>
<dbReference type="AlphaFoldDB" id="G2KLE5"/>
<evidence type="ECO:0000313" key="2">
    <source>
        <dbReference type="Proteomes" id="UP000009286"/>
    </source>
</evidence>
<organism evidence="1 2">
    <name type="scientific">Micavibrio aeruginosavorus (strain ARL-13)</name>
    <dbReference type="NCBI Taxonomy" id="856793"/>
    <lineage>
        <taxon>Bacteria</taxon>
        <taxon>Pseudomonadati</taxon>
        <taxon>Bdellovibrionota</taxon>
        <taxon>Bdellovibrionia</taxon>
        <taxon>Bdellovibrionales</taxon>
        <taxon>Pseudobdellovibrionaceae</taxon>
        <taxon>Micavibrio</taxon>
    </lineage>
</organism>
<dbReference type="EMBL" id="CP002382">
    <property type="protein sequence ID" value="AEP08381.1"/>
    <property type="molecule type" value="Genomic_DNA"/>
</dbReference>
<keyword evidence="2" id="KW-1185">Reference proteome</keyword>
<gene>
    <name evidence="1" type="ordered locus">MICA_33</name>
</gene>
<protein>
    <submittedName>
        <fullName evidence="1">Uncharacterized protein</fullName>
    </submittedName>
</protein>